<evidence type="ECO:0000256" key="3">
    <source>
        <dbReference type="ARBA" id="ARBA00022448"/>
    </source>
</evidence>
<keyword evidence="7 8" id="KW-0472">Membrane</keyword>
<feature type="transmembrane region" description="Helical" evidence="8">
    <location>
        <begin position="150"/>
        <end position="172"/>
    </location>
</feature>
<evidence type="ECO:0000256" key="2">
    <source>
        <dbReference type="ARBA" id="ARBA00007935"/>
    </source>
</evidence>
<feature type="transmembrane region" description="Helical" evidence="8">
    <location>
        <begin position="309"/>
        <end position="330"/>
    </location>
</feature>
<feature type="transmembrane region" description="Helical" evidence="8">
    <location>
        <begin position="336"/>
        <end position="357"/>
    </location>
</feature>
<keyword evidence="10" id="KW-1185">Reference proteome</keyword>
<dbReference type="EMBL" id="QGKL01000035">
    <property type="protein sequence ID" value="PWQ95170.1"/>
    <property type="molecule type" value="Genomic_DNA"/>
</dbReference>
<dbReference type="InterPro" id="IPR000522">
    <property type="entry name" value="ABC_transptr_permease_BtuC"/>
</dbReference>
<feature type="transmembrane region" description="Helical" evidence="8">
    <location>
        <begin position="179"/>
        <end position="197"/>
    </location>
</feature>
<dbReference type="PANTHER" id="PTHR30472">
    <property type="entry name" value="FERRIC ENTEROBACTIN TRANSPORT SYSTEM PERMEASE PROTEIN"/>
    <property type="match status" value="1"/>
</dbReference>
<dbReference type="AlphaFoldDB" id="A0A317CFQ5"/>
<evidence type="ECO:0000256" key="7">
    <source>
        <dbReference type="ARBA" id="ARBA00023136"/>
    </source>
</evidence>
<evidence type="ECO:0000256" key="8">
    <source>
        <dbReference type="SAM" id="Phobius"/>
    </source>
</evidence>
<evidence type="ECO:0000256" key="6">
    <source>
        <dbReference type="ARBA" id="ARBA00022989"/>
    </source>
</evidence>
<keyword evidence="4" id="KW-1003">Cell membrane</keyword>
<comment type="caution">
    <text evidence="9">The sequence shown here is derived from an EMBL/GenBank/DDBJ whole genome shotgun (WGS) entry which is preliminary data.</text>
</comment>
<evidence type="ECO:0000256" key="5">
    <source>
        <dbReference type="ARBA" id="ARBA00022692"/>
    </source>
</evidence>
<accession>A0A317CFQ5</accession>
<evidence type="ECO:0000256" key="1">
    <source>
        <dbReference type="ARBA" id="ARBA00004651"/>
    </source>
</evidence>
<feature type="transmembrane region" description="Helical" evidence="8">
    <location>
        <begin position="224"/>
        <end position="243"/>
    </location>
</feature>
<sequence length="361" mass="40111">MWSVVLLFSRTKYPSVRCLGWLVHLLHCGCFIARRQLSERDGVIYLNFLKRFRVLTLTVFVITLCLVYLWQGADGSTQFILMFRLPTLIGLIIAAAAIGVSTLLFQTLSGNRILTPSLMGFDSLYVLLQTSMIFFFSTLDYVTLSVHWKFFGELALMTVLSVLLFSTLLVRLQSDFSRMILTGIIFGVLFRSVSGFMTRVMSPNEYAVVQASSYARFSNINEALLGYASVIVIVCLVLVYLISRKLDVMALGRDMAIGLGVNYNMTAFQVLTIIAVMVATATALVGPVVFLGLLITSLVYRVSATQRHASLLPLSVLLGVLVLVGGQVLLERVLQMQVTLSIVIELCGGLVFLYLILRQKR</sequence>
<comment type="similarity">
    <text evidence="2">Belongs to the binding-protein-dependent transport system permease family. FecCD subfamily.</text>
</comment>
<dbReference type="GO" id="GO:0005886">
    <property type="term" value="C:plasma membrane"/>
    <property type="evidence" value="ECO:0007669"/>
    <property type="project" value="UniProtKB-SubCell"/>
</dbReference>
<feature type="transmembrane region" description="Helical" evidence="8">
    <location>
        <begin position="124"/>
        <end position="144"/>
    </location>
</feature>
<keyword evidence="6 8" id="KW-1133">Transmembrane helix</keyword>
<feature type="transmembrane region" description="Helical" evidence="8">
    <location>
        <begin position="284"/>
        <end position="302"/>
    </location>
</feature>
<reference evidence="9 10" key="1">
    <citation type="submission" date="2018-05" db="EMBL/GenBank/DDBJ databases">
        <title>Leucothrix arctica sp. nov., isolated from Arctic seawater.</title>
        <authorList>
            <person name="Choi A."/>
            <person name="Baek K."/>
        </authorList>
    </citation>
    <scope>NUCLEOTIDE SEQUENCE [LARGE SCALE GENOMIC DNA]</scope>
    <source>
        <strain evidence="9 10">IMCC9719</strain>
    </source>
</reference>
<dbReference type="SUPFAM" id="SSF81345">
    <property type="entry name" value="ABC transporter involved in vitamin B12 uptake, BtuC"/>
    <property type="match status" value="1"/>
</dbReference>
<comment type="subcellular location">
    <subcellularLocation>
        <location evidence="1">Cell membrane</location>
        <topology evidence="1">Multi-pass membrane protein</topology>
    </subcellularLocation>
</comment>
<dbReference type="Gene3D" id="1.10.3470.10">
    <property type="entry name" value="ABC transporter involved in vitamin B12 uptake, BtuC"/>
    <property type="match status" value="1"/>
</dbReference>
<evidence type="ECO:0000313" key="9">
    <source>
        <dbReference type="EMBL" id="PWQ95170.1"/>
    </source>
</evidence>
<gene>
    <name evidence="9" type="ORF">DKT75_12535</name>
</gene>
<evidence type="ECO:0000256" key="4">
    <source>
        <dbReference type="ARBA" id="ARBA00022475"/>
    </source>
</evidence>
<dbReference type="PANTHER" id="PTHR30472:SF19">
    <property type="entry name" value="PETROBACTIN IMPORT SYSTEM PERMEASE PROTEIN YCLO"/>
    <property type="match status" value="1"/>
</dbReference>
<feature type="transmembrane region" description="Helical" evidence="8">
    <location>
        <begin position="54"/>
        <end position="73"/>
    </location>
</feature>
<dbReference type="InterPro" id="IPR037294">
    <property type="entry name" value="ABC_BtuC-like"/>
</dbReference>
<dbReference type="Proteomes" id="UP000245506">
    <property type="component" value="Unassembled WGS sequence"/>
</dbReference>
<feature type="transmembrane region" description="Helical" evidence="8">
    <location>
        <begin position="255"/>
        <end position="278"/>
    </location>
</feature>
<feature type="transmembrane region" description="Helical" evidence="8">
    <location>
        <begin position="79"/>
        <end position="104"/>
    </location>
</feature>
<name>A0A317CFQ5_9GAMM</name>
<proteinExistence type="inferred from homology"/>
<dbReference type="Pfam" id="PF01032">
    <property type="entry name" value="FecCD"/>
    <property type="match status" value="1"/>
</dbReference>
<organism evidence="9 10">
    <name type="scientific">Leucothrix arctica</name>
    <dbReference type="NCBI Taxonomy" id="1481894"/>
    <lineage>
        <taxon>Bacteria</taxon>
        <taxon>Pseudomonadati</taxon>
        <taxon>Pseudomonadota</taxon>
        <taxon>Gammaproteobacteria</taxon>
        <taxon>Thiotrichales</taxon>
        <taxon>Thiotrichaceae</taxon>
        <taxon>Leucothrix</taxon>
    </lineage>
</organism>
<keyword evidence="5 8" id="KW-0812">Transmembrane</keyword>
<dbReference type="GO" id="GO:0022857">
    <property type="term" value="F:transmembrane transporter activity"/>
    <property type="evidence" value="ECO:0007669"/>
    <property type="project" value="InterPro"/>
</dbReference>
<evidence type="ECO:0000313" key="10">
    <source>
        <dbReference type="Proteomes" id="UP000245506"/>
    </source>
</evidence>
<protein>
    <submittedName>
        <fullName evidence="9">Iron ABC transporter permease</fullName>
    </submittedName>
</protein>
<keyword evidence="3" id="KW-0813">Transport</keyword>
<dbReference type="GO" id="GO:0033214">
    <property type="term" value="P:siderophore-iron import into cell"/>
    <property type="evidence" value="ECO:0007669"/>
    <property type="project" value="TreeGrafter"/>
</dbReference>